<dbReference type="AlphaFoldDB" id="A0A1M4ULK0"/>
<sequence length="54" mass="6560">MKYFLCKQNYYLLQSIKKRLKAFTVNTFFVVVLKFKIKLLQPTTSYYKTSLLQE</sequence>
<dbReference type="Proteomes" id="UP000184480">
    <property type="component" value="Unassembled WGS sequence"/>
</dbReference>
<gene>
    <name evidence="1" type="ORF">SAMN05444362_101640</name>
</gene>
<evidence type="ECO:0000313" key="2">
    <source>
        <dbReference type="Proteomes" id="UP000184480"/>
    </source>
</evidence>
<evidence type="ECO:0000313" key="1">
    <source>
        <dbReference type="EMBL" id="SHE57599.1"/>
    </source>
</evidence>
<organism evidence="1 2">
    <name type="scientific">Dysgonomonas macrotermitis</name>
    <dbReference type="NCBI Taxonomy" id="1346286"/>
    <lineage>
        <taxon>Bacteria</taxon>
        <taxon>Pseudomonadati</taxon>
        <taxon>Bacteroidota</taxon>
        <taxon>Bacteroidia</taxon>
        <taxon>Bacteroidales</taxon>
        <taxon>Dysgonomonadaceae</taxon>
        <taxon>Dysgonomonas</taxon>
    </lineage>
</organism>
<proteinExistence type="predicted"/>
<accession>A0A1M4ULK0</accession>
<reference evidence="2" key="1">
    <citation type="submission" date="2016-11" db="EMBL/GenBank/DDBJ databases">
        <authorList>
            <person name="Varghese N."/>
            <person name="Submissions S."/>
        </authorList>
    </citation>
    <scope>NUCLEOTIDE SEQUENCE [LARGE SCALE GENOMIC DNA]</scope>
    <source>
        <strain evidence="2">DSM 27370</strain>
    </source>
</reference>
<dbReference type="EMBL" id="FQUC01000001">
    <property type="protein sequence ID" value="SHE57599.1"/>
    <property type="molecule type" value="Genomic_DNA"/>
</dbReference>
<protein>
    <submittedName>
        <fullName evidence="1">Uncharacterized protein</fullName>
    </submittedName>
</protein>
<dbReference type="STRING" id="1346286.SAMN05444362_101640"/>
<name>A0A1M4ULK0_9BACT</name>
<keyword evidence="2" id="KW-1185">Reference proteome</keyword>